<keyword evidence="2" id="KW-0812">Transmembrane</keyword>
<accession>A0A3B1DSA8</accession>
<reference evidence="3" key="1">
    <citation type="submission" date="2018-10" db="EMBL/GenBank/DDBJ databases">
        <authorList>
            <person name="Aoki K."/>
        </authorList>
    </citation>
    <scope>NUCLEOTIDE SEQUENCE</scope>
</reference>
<keyword evidence="2" id="KW-1133">Transmembrane helix</keyword>
<dbReference type="InterPro" id="IPR019935">
    <property type="entry name" value="CHP03546"/>
</dbReference>
<evidence type="ECO:0000313" key="3">
    <source>
        <dbReference type="EMBL" id="VAY86816.1"/>
    </source>
</evidence>
<dbReference type="NCBIfam" id="TIGR03546">
    <property type="entry name" value="TIGR03546 family protein"/>
    <property type="match status" value="1"/>
</dbReference>
<feature type="coiled-coil region" evidence="1">
    <location>
        <begin position="372"/>
        <end position="417"/>
    </location>
</feature>
<keyword evidence="2" id="KW-0472">Membrane</keyword>
<sequence length="717" mass="84034">MLTLIKLLKTLNSTQTNFQLSLALIFGMFSGFLPFFSLINAIVVLVVFSLNIPLGVYVVFTVMFSMLGALLDNSFATFGYMLLTDSSLNNLWTTLYNFTPALWFNFNHTITLGSFMVSLIMLFPLYFISKPLFNHYRNTLIKLSQKIKIFRWFILDIDTTKKVKLFRWWGSGLIIAIFLIVVLFSILLFDPIIKYSLEYLLSKATKSEVSIKNVNTNFRNTTFKFSEISIINDKQISNIKHIIVDLDTDHLINKKLDIKSIDIKDISLNNKLLVQTSYNKAKTSQQTKNTDDKGQASDIFKFNLLDIDAILNKEDLKSIKESKMIQQRFNDINKKWKDIEENKINNIDTKNLNDDFKNIKVLGKNIKSLEDIKHITIEIKEFKNKISVIQEEINVYKEEYKKDKDILNNDLKQIKTLPNDDYKYLISKYSLNQNSAFSIVSTYIGKDMSKYIKIFIGYLNMIKPYLPSSEDDDKIIRQKGQWITFKVLSPYPTFVLQNLNANIVSKKFDDCRIYLSYNVDTKININVSHYKQNIIKLDKKLHLKDNIVNFNANVNIKKFDNMSSIIDVNFIKTNFIYKDRLNKYDMIIKNILNDIDMFYIESKITTSLQNTNDMKISIVSDIDRKLKNGLKKESNKQILEYKRKLKLKLKEKIRANIGNISNEDFEKYSNLLNDKENLLRNIQKELVFKYNIKNIKDKLNKQYKNKLKKFFNKSSIK</sequence>
<feature type="transmembrane region" description="Helical" evidence="2">
    <location>
        <begin position="20"/>
        <end position="48"/>
    </location>
</feature>
<dbReference type="EMBL" id="UOYO01000017">
    <property type="protein sequence ID" value="VAY86816.1"/>
    <property type="molecule type" value="Genomic_DNA"/>
</dbReference>
<evidence type="ECO:0008006" key="4">
    <source>
        <dbReference type="Google" id="ProtNLM"/>
    </source>
</evidence>
<proteinExistence type="predicted"/>
<name>A0A3B1DSA8_9ZZZZ</name>
<feature type="transmembrane region" description="Helical" evidence="2">
    <location>
        <begin position="55"/>
        <end position="83"/>
    </location>
</feature>
<dbReference type="AlphaFoldDB" id="A0A3B1DSA8"/>
<protein>
    <recommendedName>
        <fullName evidence="4">DUF2062 domain-containing protein</fullName>
    </recommendedName>
</protein>
<evidence type="ECO:0000256" key="2">
    <source>
        <dbReference type="SAM" id="Phobius"/>
    </source>
</evidence>
<feature type="transmembrane region" description="Helical" evidence="2">
    <location>
        <begin position="103"/>
        <end position="128"/>
    </location>
</feature>
<gene>
    <name evidence="3" type="ORF">MNB_ARC-1_1057</name>
</gene>
<feature type="coiled-coil region" evidence="1">
    <location>
        <begin position="631"/>
        <end position="685"/>
    </location>
</feature>
<evidence type="ECO:0000256" key="1">
    <source>
        <dbReference type="SAM" id="Coils"/>
    </source>
</evidence>
<keyword evidence="1" id="KW-0175">Coiled coil</keyword>
<feature type="transmembrane region" description="Helical" evidence="2">
    <location>
        <begin position="168"/>
        <end position="189"/>
    </location>
</feature>
<organism evidence="3">
    <name type="scientific">hydrothermal vent metagenome</name>
    <dbReference type="NCBI Taxonomy" id="652676"/>
    <lineage>
        <taxon>unclassified sequences</taxon>
        <taxon>metagenomes</taxon>
        <taxon>ecological metagenomes</taxon>
    </lineage>
</organism>